<dbReference type="NCBIfam" id="NF009525">
    <property type="entry name" value="PRK12887.1"/>
    <property type="match status" value="1"/>
</dbReference>
<dbReference type="InterPro" id="IPR044502">
    <property type="entry name" value="AtHST-like"/>
</dbReference>
<gene>
    <name evidence="9" type="primary">LOC110798399</name>
</gene>
<reference evidence="9" key="2">
    <citation type="submission" date="2025-08" db="UniProtKB">
        <authorList>
            <consortium name="RefSeq"/>
        </authorList>
    </citation>
    <scope>IDENTIFICATION</scope>
    <source>
        <tissue evidence="9">Leaf</tissue>
    </source>
</reference>
<evidence type="ECO:0000256" key="3">
    <source>
        <dbReference type="ARBA" id="ARBA00022679"/>
    </source>
</evidence>
<feature type="transmembrane region" description="Helical" evidence="7">
    <location>
        <begin position="236"/>
        <end position="256"/>
    </location>
</feature>
<evidence type="ECO:0000256" key="5">
    <source>
        <dbReference type="ARBA" id="ARBA00022989"/>
    </source>
</evidence>
<feature type="transmembrane region" description="Helical" evidence="7">
    <location>
        <begin position="372"/>
        <end position="391"/>
    </location>
</feature>
<organism evidence="8 9">
    <name type="scientific">Spinacia oleracea</name>
    <name type="common">Spinach</name>
    <dbReference type="NCBI Taxonomy" id="3562"/>
    <lineage>
        <taxon>Eukaryota</taxon>
        <taxon>Viridiplantae</taxon>
        <taxon>Streptophyta</taxon>
        <taxon>Embryophyta</taxon>
        <taxon>Tracheophyta</taxon>
        <taxon>Spermatophyta</taxon>
        <taxon>Magnoliopsida</taxon>
        <taxon>eudicotyledons</taxon>
        <taxon>Gunneridae</taxon>
        <taxon>Pentapetalae</taxon>
        <taxon>Caryophyllales</taxon>
        <taxon>Chenopodiaceae</taxon>
        <taxon>Chenopodioideae</taxon>
        <taxon>Anserineae</taxon>
        <taxon>Spinacia</taxon>
    </lineage>
</organism>
<keyword evidence="4 7" id="KW-0812">Transmembrane</keyword>
<dbReference type="Gene3D" id="1.20.120.1780">
    <property type="entry name" value="UbiA prenyltransferase"/>
    <property type="match status" value="1"/>
</dbReference>
<accession>A0ABM3RG18</accession>
<dbReference type="GeneID" id="110798399"/>
<dbReference type="PANTHER" id="PTHR43009:SF7">
    <property type="entry name" value="HOMOGENTISATE GERANYLGERANYLTRANSFERASE, CHLOROPLASTIC"/>
    <property type="match status" value="1"/>
</dbReference>
<feature type="transmembrane region" description="Helical" evidence="7">
    <location>
        <begin position="208"/>
        <end position="229"/>
    </location>
</feature>
<keyword evidence="6 7" id="KW-0472">Membrane</keyword>
<comment type="similarity">
    <text evidence="2">Belongs to the UbiA prenyltransferase family.</text>
</comment>
<evidence type="ECO:0000313" key="8">
    <source>
        <dbReference type="Proteomes" id="UP000813463"/>
    </source>
</evidence>
<dbReference type="InterPro" id="IPR000537">
    <property type="entry name" value="UbiA_prenyltransferase"/>
</dbReference>
<dbReference type="InterPro" id="IPR044878">
    <property type="entry name" value="UbiA_sf"/>
</dbReference>
<sequence>MIHSTAIGFKHGCVKWIEVTNNQHGCSHKHSRFDCKHFIIRSSYCNNSTRLSFSQNKVLHERKSVVKRLSLPFTVEHGFTDNDDDDNISTFFTPLYKQLSVFYRFCRPHTIIGTLIGVTSVSLLPVESIADLSLEFIIGLFKALVPSILMNIYVVGLNQLYDLHIDKVNKPNLPLASGELPMEAGTRIVSICCLLSFGMGIGSQSPPLLIALVTSFFLGSVYSIDLPLLRWKKQPFLAAACIVIVRAMVVQLAFFIHIQKYVLGRPIILSRSVIFATTFMCFFATVIALFKDIPDVDGDKHFGIQSFSVRLGKEKVFWLCIKLLMAAYGTAMAIGVNSPSLPFKLATVLGHFVLAAILLLRAQSVDLADNASITSFYMFIWKLFYAEYFLIPLFR</sequence>
<name>A0ABM3RG18_SPIOL</name>
<evidence type="ECO:0000256" key="2">
    <source>
        <dbReference type="ARBA" id="ARBA00005985"/>
    </source>
</evidence>
<keyword evidence="5 7" id="KW-1133">Transmembrane helix</keyword>
<keyword evidence="3" id="KW-0808">Transferase</keyword>
<dbReference type="Pfam" id="PF01040">
    <property type="entry name" value="UbiA"/>
    <property type="match status" value="1"/>
</dbReference>
<evidence type="ECO:0000256" key="4">
    <source>
        <dbReference type="ARBA" id="ARBA00022692"/>
    </source>
</evidence>
<dbReference type="PANTHER" id="PTHR43009">
    <property type="entry name" value="HOMOGENTISATE SOLANESYLTRANSFERASE, CHLOROPLASTIC"/>
    <property type="match status" value="1"/>
</dbReference>
<dbReference type="CDD" id="cd13960">
    <property type="entry name" value="PT_UbiA_HPT1"/>
    <property type="match status" value="1"/>
</dbReference>
<feature type="transmembrane region" description="Helical" evidence="7">
    <location>
        <begin position="268"/>
        <end position="290"/>
    </location>
</feature>
<protein>
    <submittedName>
        <fullName evidence="9">Homogentisate geranylgeranyltransferase, chloroplastic</fullName>
    </submittedName>
</protein>
<reference evidence="8" key="1">
    <citation type="journal article" date="2021" name="Nat. Commun.">
        <title>Genomic analyses provide insights into spinach domestication and the genetic basis of agronomic traits.</title>
        <authorList>
            <person name="Cai X."/>
            <person name="Sun X."/>
            <person name="Xu C."/>
            <person name="Sun H."/>
            <person name="Wang X."/>
            <person name="Ge C."/>
            <person name="Zhang Z."/>
            <person name="Wang Q."/>
            <person name="Fei Z."/>
            <person name="Jiao C."/>
            <person name="Wang Q."/>
        </authorList>
    </citation>
    <scope>NUCLEOTIDE SEQUENCE [LARGE SCALE GENOMIC DNA]</scope>
    <source>
        <strain evidence="8">cv. Varoflay</strain>
    </source>
</reference>
<keyword evidence="8" id="KW-1185">Reference proteome</keyword>
<dbReference type="RefSeq" id="XP_056694561.1">
    <property type="nucleotide sequence ID" value="XM_056838583.1"/>
</dbReference>
<dbReference type="Gene3D" id="1.10.357.140">
    <property type="entry name" value="UbiA prenyltransferase"/>
    <property type="match status" value="1"/>
</dbReference>
<dbReference type="Proteomes" id="UP000813463">
    <property type="component" value="Chromosome 1"/>
</dbReference>
<evidence type="ECO:0000313" key="9">
    <source>
        <dbReference type="RefSeq" id="XP_056694561.1"/>
    </source>
</evidence>
<feature type="transmembrane region" description="Helical" evidence="7">
    <location>
        <begin position="316"/>
        <end position="335"/>
    </location>
</feature>
<evidence type="ECO:0000256" key="6">
    <source>
        <dbReference type="ARBA" id="ARBA00023136"/>
    </source>
</evidence>
<evidence type="ECO:0000256" key="1">
    <source>
        <dbReference type="ARBA" id="ARBA00004508"/>
    </source>
</evidence>
<proteinExistence type="inferred from homology"/>
<comment type="subcellular location">
    <subcellularLocation>
        <location evidence="1">Plastid</location>
        <location evidence="1">Chloroplast membrane</location>
        <topology evidence="1">Multi-pass membrane protein</topology>
    </subcellularLocation>
</comment>
<evidence type="ECO:0000256" key="7">
    <source>
        <dbReference type="SAM" id="Phobius"/>
    </source>
</evidence>
<feature type="transmembrane region" description="Helical" evidence="7">
    <location>
        <begin position="341"/>
        <end position="360"/>
    </location>
</feature>